<accession>A0A0E9U0R0</accession>
<reference evidence="1" key="1">
    <citation type="submission" date="2014-11" db="EMBL/GenBank/DDBJ databases">
        <authorList>
            <person name="Amaro Gonzalez C."/>
        </authorList>
    </citation>
    <scope>NUCLEOTIDE SEQUENCE</scope>
</reference>
<protein>
    <submittedName>
        <fullName evidence="1">Uncharacterized protein</fullName>
    </submittedName>
</protein>
<reference evidence="1" key="2">
    <citation type="journal article" date="2015" name="Fish Shellfish Immunol.">
        <title>Early steps in the European eel (Anguilla anguilla)-Vibrio vulnificus interaction in the gills: Role of the RtxA13 toxin.</title>
        <authorList>
            <person name="Callol A."/>
            <person name="Pajuelo D."/>
            <person name="Ebbesson L."/>
            <person name="Teles M."/>
            <person name="MacKenzie S."/>
            <person name="Amaro C."/>
        </authorList>
    </citation>
    <scope>NUCLEOTIDE SEQUENCE</scope>
</reference>
<proteinExistence type="predicted"/>
<dbReference type="AlphaFoldDB" id="A0A0E9U0R0"/>
<evidence type="ECO:0000313" key="1">
    <source>
        <dbReference type="EMBL" id="JAH58750.1"/>
    </source>
</evidence>
<dbReference type="EMBL" id="GBXM01049827">
    <property type="protein sequence ID" value="JAH58750.1"/>
    <property type="molecule type" value="Transcribed_RNA"/>
</dbReference>
<organism evidence="1">
    <name type="scientific">Anguilla anguilla</name>
    <name type="common">European freshwater eel</name>
    <name type="synonym">Muraena anguilla</name>
    <dbReference type="NCBI Taxonomy" id="7936"/>
    <lineage>
        <taxon>Eukaryota</taxon>
        <taxon>Metazoa</taxon>
        <taxon>Chordata</taxon>
        <taxon>Craniata</taxon>
        <taxon>Vertebrata</taxon>
        <taxon>Euteleostomi</taxon>
        <taxon>Actinopterygii</taxon>
        <taxon>Neopterygii</taxon>
        <taxon>Teleostei</taxon>
        <taxon>Anguilliformes</taxon>
        <taxon>Anguillidae</taxon>
        <taxon>Anguilla</taxon>
    </lineage>
</organism>
<name>A0A0E9U0R0_ANGAN</name>
<sequence length="32" mass="3542">MAMIGRFVFNKEKSLMSSPGKDIVHTNCIIAC</sequence>